<sequence>MNHVALDRPRPDNGDFDDQVIEFFRPQARQHGHLRTRLDLKHADGVGAADHFVGFPVVARQVCEGPALAPVQMHQIERAAQGAEHAQCKYVDFQQADQVQIILVPLNDRAVGHRGVLDRHQRLQRMLGNHEAARMLRQMPRKADQLAGECQHTLEDWHVGIEAVFAQAFGRRQRIAPAAEGIGQGVDLVRRQTQHLGHITHCARAVIRAGHRRQRRPAPTITPEYVLNDFFAAVVLEIHVDIRWLVALFGDEALEQQVTLFRVQLGDPQRITHCRVGRRATSLAKDMLAAGKLDDVMHGQKVAVELLFRDQGQFLLDLRAGGWRQPVRPAFAGTALGQFTQPRRGCLAFGDQLVRVFIFQLFEIKRAAPGNTHRFGQQPVRVMLGKRIQWP</sequence>
<reference evidence="1 2" key="1">
    <citation type="submission" date="2015-09" db="EMBL/GenBank/DDBJ databases">
        <title>Genome announcement of multiple Pseudomonas syringae strains.</title>
        <authorList>
            <person name="Thakur S."/>
            <person name="Wang P.W."/>
            <person name="Gong Y."/>
            <person name="Weir B.S."/>
            <person name="Guttman D.S."/>
        </authorList>
    </citation>
    <scope>NUCLEOTIDE SEQUENCE [LARGE SCALE GENOMIC DNA]</scope>
    <source>
        <strain evidence="1 2">ICMP7840</strain>
    </source>
</reference>
<accession>A0A0P9ULU6</accession>
<dbReference type="Proteomes" id="UP000050469">
    <property type="component" value="Unassembled WGS sequence"/>
</dbReference>
<evidence type="ECO:0000313" key="2">
    <source>
        <dbReference type="Proteomes" id="UP000050469"/>
    </source>
</evidence>
<gene>
    <name evidence="1" type="ORF">ALO53_05526</name>
</gene>
<comment type="caution">
    <text evidence="1">The sequence shown here is derived from an EMBL/GenBank/DDBJ whole genome shotgun (WGS) entry which is preliminary data.</text>
</comment>
<dbReference type="EMBL" id="LJQO01000559">
    <property type="protein sequence ID" value="KPX56540.1"/>
    <property type="molecule type" value="Genomic_DNA"/>
</dbReference>
<name>A0A0P9ULU6_PSEA0</name>
<evidence type="ECO:0000313" key="1">
    <source>
        <dbReference type="EMBL" id="KPX56540.1"/>
    </source>
</evidence>
<dbReference type="AntiFam" id="ANF00080">
    <property type="entry name" value="Shadow ORF (opposite dnaE)"/>
</dbReference>
<dbReference type="AlphaFoldDB" id="A0A0P9ULU6"/>
<protein>
    <submittedName>
        <fullName evidence="1">Titin</fullName>
    </submittedName>
</protein>
<proteinExistence type="predicted"/>
<organism evidence="1 2">
    <name type="scientific">Pseudomonas amygdali pv. photiniae</name>
    <dbReference type="NCBI Taxonomy" id="251724"/>
    <lineage>
        <taxon>Bacteria</taxon>
        <taxon>Pseudomonadati</taxon>
        <taxon>Pseudomonadota</taxon>
        <taxon>Gammaproteobacteria</taxon>
        <taxon>Pseudomonadales</taxon>
        <taxon>Pseudomonadaceae</taxon>
        <taxon>Pseudomonas</taxon>
        <taxon>Pseudomonas amygdali</taxon>
    </lineage>
</organism>